<reference evidence="2 3" key="1">
    <citation type="submission" date="2023-02" db="EMBL/GenBank/DDBJ databases">
        <title>A bacterium isolated from plastisphere.</title>
        <authorList>
            <person name="Sun Y."/>
        </authorList>
    </citation>
    <scope>NUCLEOTIDE SEQUENCE [LARGE SCALE GENOMIC DNA]</scope>
    <source>
        <strain evidence="3">a-1</strain>
    </source>
</reference>
<sequence length="765" mass="89148">MDYFFSFLKQINPKAEELGEKVQDRYFEDPESALLNSRKMIEAIVNNWLDIKGLQNTYNLNENIKLLQQEEIIDRTVASELHFIRKNGNSAAHESFTKESHQVLPQIWSALHTIIDSYILEFENPPEMPKYAPPKPFSKNDFGNHDDLLDVLESRLMAKLRSNESADEAANQSDTEFFEESKVLYNYLAPVENPDESYLYNLFSRLNESSKEAVESAELPLSPLKQYLHVERPIEKKLVELLSKPEQKRLILLVGSVGDGKSHILSNLQSAEPELMKRYKDKVWNDATESLSPHKTAMETLFEKLLPFSDQLLQSGDEEFVLAINLGVLHKFLYDYLKTTPTEYSFEALISYIESSGIFDNEISSPVNHESFSMVSFSDYPMYELTRNGTESDFLMRVLDKIFSQNEENPFYLAYTEDKDNNVDSIVHRNYLLMTNENIRRNFIMLVSHALLKEKTVLSMRQFFNLIYEMIIPGKWSQISKQNVLLESLLLHGVHQKIFMSSNDSSIAEMLRREDPVSKRSEKVDQLILKLTLESNVDEIVSKFDPITKEAYELEMLDVERANEYTQALLRLMYLSNPIELSISQQSIEEYSKYLYSYYTGHRNDLKDLYTIFKNALMLWFGYEKDKKMYLFDTSSKVSKRYRIAKPVLFKLQPISKSQTNDEKINQFRNSLLIQFAVGENQKEVKLEIDYKMFELISKIDQGYQPSKLDFDDAIRFSEFANAIRTYNNNNDEVLVYVIQSGEAFILKQETDPFSDEEKVTFSKL</sequence>
<dbReference type="Pfam" id="PF13643">
    <property type="entry name" value="DUF4145"/>
    <property type="match status" value="1"/>
</dbReference>
<gene>
    <name evidence="2" type="primary">dptF</name>
    <name evidence="2" type="ORF">PTI97_03995</name>
</gene>
<keyword evidence="3" id="KW-1185">Reference proteome</keyword>
<dbReference type="Proteomes" id="UP001213680">
    <property type="component" value="Chromosome"/>
</dbReference>
<protein>
    <submittedName>
        <fullName evidence="2">DNA phosphorothioation-dependent restriction protein DptF</fullName>
    </submittedName>
</protein>
<evidence type="ECO:0000313" key="2">
    <source>
        <dbReference type="EMBL" id="WDH76684.1"/>
    </source>
</evidence>
<dbReference type="EMBL" id="CP118099">
    <property type="protein sequence ID" value="WDH76684.1"/>
    <property type="molecule type" value="Genomic_DNA"/>
</dbReference>
<evidence type="ECO:0000313" key="3">
    <source>
        <dbReference type="Proteomes" id="UP001213680"/>
    </source>
</evidence>
<evidence type="ECO:0000259" key="1">
    <source>
        <dbReference type="Pfam" id="PF13643"/>
    </source>
</evidence>
<feature type="domain" description="DUF4145" evidence="1">
    <location>
        <begin position="28"/>
        <end position="98"/>
    </location>
</feature>
<dbReference type="InterPro" id="IPR025285">
    <property type="entry name" value="DUF4145"/>
</dbReference>
<dbReference type="RefSeq" id="WP_274357289.1">
    <property type="nucleotide sequence ID" value="NZ_CP118099.1"/>
</dbReference>
<dbReference type="NCBIfam" id="TIGR03238">
    <property type="entry name" value="dnd_assoc_3"/>
    <property type="match status" value="1"/>
</dbReference>
<accession>A0ABY7X6X6</accession>
<proteinExistence type="predicted"/>
<name>A0ABY7X6X6_9BACL</name>
<organism evidence="2 3">
    <name type="scientific">Exiguobacterium marinum</name>
    <dbReference type="NCBI Taxonomy" id="273528"/>
    <lineage>
        <taxon>Bacteria</taxon>
        <taxon>Bacillati</taxon>
        <taxon>Bacillota</taxon>
        <taxon>Bacilli</taxon>
        <taxon>Bacillales</taxon>
        <taxon>Bacillales Family XII. Incertae Sedis</taxon>
        <taxon>Exiguobacterium</taxon>
    </lineage>
</organism>
<dbReference type="InterPro" id="IPR017647">
    <property type="entry name" value="Dnd_assoc_3"/>
</dbReference>